<dbReference type="EMBL" id="CP000555">
    <property type="protein sequence ID" value="ABM96772.1"/>
    <property type="molecule type" value="Genomic_DNA"/>
</dbReference>
<accession>A2SE27</accession>
<evidence type="ECO:0000313" key="15">
    <source>
        <dbReference type="EMBL" id="ABM95945.1"/>
    </source>
</evidence>
<evidence type="ECO:0000313" key="11">
    <source>
        <dbReference type="EMBL" id="ABM95554.1"/>
    </source>
</evidence>
<dbReference type="HOGENOM" id="CLU_049873_1_2_4"/>
<feature type="domain" description="Transposase InsH N-terminal" evidence="7">
    <location>
        <begin position="28"/>
        <end position="123"/>
    </location>
</feature>
<keyword evidence="5" id="KW-0233">DNA recombination</keyword>
<dbReference type="InterPro" id="IPR008490">
    <property type="entry name" value="Transposase_InsH_N"/>
</dbReference>
<sequence length="349" mass="39252">MACGEFSGDDAAMKQTSFATAEYAGKKRQTRRERFLAEMNVVVPWARLEALIEPHYPKSGKVGRPPIGVPRMLRMYFLQQWYTLADEALEDALYDSQAMREFIGIDLGRENVPDATTLLKFRRLLEQHDLTSAILAEVNAHLTERGLLMRQGTVVDATIIAAPSSTKNEDGKRDPEMHQTKKGNQWHFGMKMHSGVDAESGLIHSVVCTAANEADVAHAHELLHGQESQVHGDSGYTGIQRRDEITTAQEEGRLRQDMDWRIAMKRGQLKAMPEGPAKAMHEWFERRKAQVRAIVEHPFHVIKNLFGYRKVSYRGISKNEARAKAHAALANLYIARRRLLAQGLSASAA</sequence>
<keyword evidence="4" id="KW-0238">DNA-binding</keyword>
<dbReference type="KEGG" id="mpt:Mpe_A2600"/>
<evidence type="ECO:0000313" key="14">
    <source>
        <dbReference type="EMBL" id="ABM95943.1"/>
    </source>
</evidence>
<dbReference type="EMBL" id="CP000555">
    <property type="protein sequence ID" value="ABM94014.1"/>
    <property type="molecule type" value="Genomic_DNA"/>
</dbReference>
<dbReference type="KEGG" id="mpt:Mpe_A2596"/>
<protein>
    <submittedName>
        <fullName evidence="8">TIS1021-transposase protein</fullName>
    </submittedName>
</protein>
<keyword evidence="18" id="KW-1185">Reference proteome</keyword>
<dbReference type="EMBL" id="CP000555">
    <property type="protein sequence ID" value="ABM95918.1"/>
    <property type="molecule type" value="Genomic_DNA"/>
</dbReference>
<dbReference type="KEGG" id="mpt:Mpe_A2990"/>
<dbReference type="InterPro" id="IPR047959">
    <property type="entry name" value="Transpos_IS5"/>
</dbReference>
<dbReference type="EMBL" id="CP000555">
    <property type="protein sequence ID" value="ABM95554.1"/>
    <property type="molecule type" value="Genomic_DNA"/>
</dbReference>
<name>A2SE27_METPP</name>
<comment type="similarity">
    <text evidence="2">Belongs to the transposase 11 family.</text>
</comment>
<dbReference type="EMBL" id="CP000555">
    <property type="protein sequence ID" value="ABM96280.1"/>
    <property type="molecule type" value="Genomic_DNA"/>
</dbReference>
<comment type="function">
    <text evidence="1">Involved in the transposition of the insertion sequence IS5.</text>
</comment>
<dbReference type="GO" id="GO:0004803">
    <property type="term" value="F:transposase activity"/>
    <property type="evidence" value="ECO:0007669"/>
    <property type="project" value="InterPro"/>
</dbReference>
<organism evidence="8 18">
    <name type="scientific">Methylibium petroleiphilum (strain ATCC BAA-1232 / LMG 22953 / PM1)</name>
    <dbReference type="NCBI Taxonomy" id="420662"/>
    <lineage>
        <taxon>Bacteria</taxon>
        <taxon>Pseudomonadati</taxon>
        <taxon>Pseudomonadota</taxon>
        <taxon>Betaproteobacteria</taxon>
        <taxon>Burkholderiales</taxon>
        <taxon>Sphaerotilaceae</taxon>
        <taxon>Methylibium</taxon>
    </lineage>
</organism>
<dbReference type="Pfam" id="PF01609">
    <property type="entry name" value="DDE_Tnp_1"/>
    <property type="match status" value="1"/>
</dbReference>
<dbReference type="KEGG" id="mpt:Mpe_A1053"/>
<dbReference type="eggNOG" id="COG3039">
    <property type="taxonomic scope" value="Bacteria"/>
</dbReference>
<dbReference type="KEGG" id="mpt:Mpe_A2988"/>
<evidence type="ECO:0000313" key="18">
    <source>
        <dbReference type="Proteomes" id="UP000000366"/>
    </source>
</evidence>
<evidence type="ECO:0000313" key="13">
    <source>
        <dbReference type="EMBL" id="ABM95941.1"/>
    </source>
</evidence>
<evidence type="ECO:0000313" key="9">
    <source>
        <dbReference type="EMBL" id="ABM94014.1"/>
    </source>
</evidence>
<dbReference type="Pfam" id="PF05598">
    <property type="entry name" value="DUF772"/>
    <property type="match status" value="1"/>
</dbReference>
<dbReference type="KEGG" id="mpt:Mpe_A2992"/>
<evidence type="ECO:0000313" key="8">
    <source>
        <dbReference type="EMBL" id="ABM93816.1"/>
    </source>
</evidence>
<dbReference type="GO" id="GO:0006313">
    <property type="term" value="P:DNA transposition"/>
    <property type="evidence" value="ECO:0007669"/>
    <property type="project" value="InterPro"/>
</dbReference>
<evidence type="ECO:0000313" key="10">
    <source>
        <dbReference type="EMBL" id="ABM95550.1"/>
    </source>
</evidence>
<reference evidence="8" key="2">
    <citation type="submission" date="2007-01" db="EMBL/GenBank/DDBJ databases">
        <authorList>
            <person name="Copeland A."/>
            <person name="Lucas S."/>
            <person name="Lapidus A."/>
            <person name="Barry K."/>
            <person name="Detter J.C."/>
            <person name="Glavina del Rio T."/>
            <person name="Hammon N."/>
            <person name="Dalin E."/>
            <person name="Tice H."/>
            <person name="Pitluck S."/>
            <person name="Chain P."/>
            <person name="Malfatti S."/>
            <person name="Shin M."/>
            <person name="Vergez L."/>
            <person name="Schmutz J."/>
            <person name="Larimer F."/>
            <person name="Land M."/>
            <person name="Hauser L."/>
            <person name="Richardson P."/>
        </authorList>
    </citation>
    <scope>NUCLEOTIDE SEQUENCE</scope>
    <source>
        <strain evidence="8">PM1</strain>
    </source>
</reference>
<dbReference type="EMBL" id="CP000555">
    <property type="protein sequence ID" value="ABM95550.1"/>
    <property type="molecule type" value="Genomic_DNA"/>
</dbReference>
<dbReference type="GO" id="GO:0003677">
    <property type="term" value="F:DNA binding"/>
    <property type="evidence" value="ECO:0007669"/>
    <property type="project" value="UniProtKB-KW"/>
</dbReference>
<evidence type="ECO:0000256" key="1">
    <source>
        <dbReference type="ARBA" id="ARBA00003544"/>
    </source>
</evidence>
<evidence type="ECO:0000259" key="7">
    <source>
        <dbReference type="Pfam" id="PF05598"/>
    </source>
</evidence>
<evidence type="ECO:0000256" key="4">
    <source>
        <dbReference type="ARBA" id="ARBA00023125"/>
    </source>
</evidence>
<evidence type="ECO:0000256" key="2">
    <source>
        <dbReference type="ARBA" id="ARBA00010075"/>
    </source>
</evidence>
<evidence type="ECO:0000313" key="12">
    <source>
        <dbReference type="EMBL" id="ABM95918.1"/>
    </source>
</evidence>
<dbReference type="EMBL" id="CP000555">
    <property type="protein sequence ID" value="ABM95943.1"/>
    <property type="molecule type" value="Genomic_DNA"/>
</dbReference>
<dbReference type="EMBL" id="CP000555">
    <property type="protein sequence ID" value="ABM95941.1"/>
    <property type="molecule type" value="Genomic_DNA"/>
</dbReference>
<dbReference type="KEGG" id="mpt:Mpe_A3327"/>
<dbReference type="EMBL" id="CP000555">
    <property type="protein sequence ID" value="ABM93816.1"/>
    <property type="molecule type" value="Genomic_DNA"/>
</dbReference>
<dbReference type="PANTHER" id="PTHR35604">
    <property type="entry name" value="TRANSPOSASE INSH FOR INSERTION SEQUENCE ELEMENT IS5A-RELATED"/>
    <property type="match status" value="1"/>
</dbReference>
<dbReference type="KEGG" id="mpt:Mpe_A3819"/>
<evidence type="ECO:0000313" key="17">
    <source>
        <dbReference type="EMBL" id="ABM96772.1"/>
    </source>
</evidence>
<feature type="domain" description="Transposase IS4-like" evidence="6">
    <location>
        <begin position="150"/>
        <end position="332"/>
    </location>
</feature>
<evidence type="ECO:0000259" key="6">
    <source>
        <dbReference type="Pfam" id="PF01609"/>
    </source>
</evidence>
<dbReference type="NCBIfam" id="NF033581">
    <property type="entry name" value="transpos_IS5_4"/>
    <property type="match status" value="1"/>
</dbReference>
<dbReference type="KEGG" id="mpt:Mpe_A2965"/>
<dbReference type="KEGG" id="mpt:Mpe_A0854"/>
<dbReference type="InterPro" id="IPR002559">
    <property type="entry name" value="Transposase_11"/>
</dbReference>
<dbReference type="PANTHER" id="PTHR35604:SF2">
    <property type="entry name" value="TRANSPOSASE INSH FOR INSERTION SEQUENCE ELEMENT IS5A-RELATED"/>
    <property type="match status" value="1"/>
</dbReference>
<gene>
    <name evidence="8" type="ordered locus">Mpe_A0854</name>
    <name evidence="9" type="ordered locus">Mpe_A1053</name>
    <name evidence="10" type="ordered locus">Mpe_A2596</name>
    <name evidence="11" type="ordered locus">Mpe_A2600</name>
    <name evidence="12" type="ordered locus">Mpe_A2965</name>
    <name evidence="13" type="ordered locus">Mpe_A2988</name>
    <name evidence="14" type="ordered locus">Mpe_A2990</name>
    <name evidence="15" type="ordered locus">Mpe_A2992</name>
    <name evidence="16" type="ordered locus">Mpe_A3327</name>
    <name evidence="17" type="ordered locus">Mpe_A3819</name>
</gene>
<evidence type="ECO:0000256" key="5">
    <source>
        <dbReference type="ARBA" id="ARBA00023172"/>
    </source>
</evidence>
<evidence type="ECO:0000256" key="3">
    <source>
        <dbReference type="ARBA" id="ARBA00022578"/>
    </source>
</evidence>
<dbReference type="AlphaFoldDB" id="A2SE27"/>
<reference evidence="8 18" key="1">
    <citation type="journal article" date="2007" name="J. Bacteriol.">
        <title>Whole-genome analysis of the methyl tert-butyl ether-degrading beta-proteobacterium Methylibium petroleiphilum PM1.</title>
        <authorList>
            <person name="Kane S.R."/>
            <person name="Chakicherla A.Y."/>
            <person name="Chain P.S.G."/>
            <person name="Schmidt R."/>
            <person name="Shin M.W."/>
            <person name="Legler T.C."/>
            <person name="Scow K.M."/>
            <person name="Larimer F.W."/>
            <person name="Lucas S.M."/>
            <person name="Richardson P.M."/>
            <person name="Hristova K.R."/>
        </authorList>
    </citation>
    <scope>NUCLEOTIDE SEQUENCE [LARGE SCALE GENOMIC DNA]</scope>
    <source>
        <strain evidence="18">ATCC BAA-1232 / LMG 22953 / PM1</strain>
        <strain evidence="8">PM1</strain>
    </source>
</reference>
<proteinExistence type="inferred from homology"/>
<evidence type="ECO:0000313" key="16">
    <source>
        <dbReference type="EMBL" id="ABM96280.1"/>
    </source>
</evidence>
<dbReference type="STRING" id="420662.Mpe_A0854"/>
<dbReference type="Proteomes" id="UP000000366">
    <property type="component" value="Chromosome"/>
</dbReference>
<dbReference type="EMBL" id="CP000555">
    <property type="protein sequence ID" value="ABM95945.1"/>
    <property type="molecule type" value="Genomic_DNA"/>
</dbReference>
<keyword evidence="3" id="KW-0815">Transposition</keyword>